<keyword evidence="3" id="KW-1185">Reference proteome</keyword>
<comment type="caution">
    <text evidence="2">The sequence shown here is derived from an EMBL/GenBank/DDBJ whole genome shotgun (WGS) entry which is preliminary data.</text>
</comment>
<proteinExistence type="predicted"/>
<protein>
    <submittedName>
        <fullName evidence="2">Uncharacterized protein</fullName>
    </submittedName>
</protein>
<evidence type="ECO:0000256" key="1">
    <source>
        <dbReference type="SAM" id="SignalP"/>
    </source>
</evidence>
<dbReference type="EMBL" id="JAICCF010000005">
    <property type="protein sequence ID" value="MBW8687737.1"/>
    <property type="molecule type" value="Genomic_DNA"/>
</dbReference>
<evidence type="ECO:0000313" key="2">
    <source>
        <dbReference type="EMBL" id="MBW8687737.1"/>
    </source>
</evidence>
<reference evidence="2 3" key="1">
    <citation type="submission" date="2021-08" db="EMBL/GenBank/DDBJ databases">
        <title>The genome sequence of Chitinophaga sp. B61.</title>
        <authorList>
            <person name="Zhang X."/>
        </authorList>
    </citation>
    <scope>NUCLEOTIDE SEQUENCE [LARGE SCALE GENOMIC DNA]</scope>
    <source>
        <strain evidence="2 3">B61</strain>
    </source>
</reference>
<dbReference type="RefSeq" id="WP_220253060.1">
    <property type="nucleotide sequence ID" value="NZ_JAICCF010000005.1"/>
</dbReference>
<gene>
    <name evidence="2" type="ORF">K1Y79_25585</name>
</gene>
<accession>A0ABS7GLX5</accession>
<feature type="chain" id="PRO_5046386783" evidence="1">
    <location>
        <begin position="29"/>
        <end position="996"/>
    </location>
</feature>
<evidence type="ECO:0000313" key="3">
    <source>
        <dbReference type="Proteomes" id="UP000812961"/>
    </source>
</evidence>
<keyword evidence="1" id="KW-0732">Signal</keyword>
<feature type="signal peptide" evidence="1">
    <location>
        <begin position="1"/>
        <end position="28"/>
    </location>
</feature>
<name>A0ABS7GLX5_9BACT</name>
<dbReference type="Proteomes" id="UP000812961">
    <property type="component" value="Unassembled WGS sequence"/>
</dbReference>
<organism evidence="2 3">
    <name type="scientific">Chitinophaga rhizophila</name>
    <dbReference type="NCBI Taxonomy" id="2866212"/>
    <lineage>
        <taxon>Bacteria</taxon>
        <taxon>Pseudomonadati</taxon>
        <taxon>Bacteroidota</taxon>
        <taxon>Chitinophagia</taxon>
        <taxon>Chitinophagales</taxon>
        <taxon>Chitinophagaceae</taxon>
        <taxon>Chitinophaga</taxon>
    </lineage>
</organism>
<sequence length="996" mass="111221">MKFLKRYINRVHILQLLLALLVAIPASAAGEATASGNEEVIHEGVIALNRLIRQNDYNDRHNRSARNKYVIVLDGNGKFIEQRNINDDLPLLSDEEVTEVNDELVKVNDSNKFGVYEIVFNNWYINLTREIPENADLSYLTNYQPWTNDNIRTKIISEMKALNLEIFKNAAFKSYQKRVGIVCGRVIVMLGGQKYNVSVTMDARGDETWTAGELRAMNERIDPYLPSMANVKKYLIAYPQALKNAWLNKDVLTPHPELPYHYKPGEGSFLNDLAKRSIDQQGSPEGDPAATSESLVYDYAGVLSKAELQQLINSFLEVQNGGYTARVFIANYKTPREKLEKINAIMSNPAPKDILLYLYLDADKTVHADLKLGKDIPNPEHVNMFMRAAASVLEKLGLAPTNFTLAGFFDGLSHLISKAEIPERFYNPASVNEKGVKDYNPVLYYVYLAAGSSYILKAEFLAQLALGTDIKMDGFDLTQIEFAFMCGAYNGLVEMIASLPKLAGWMVRMVTNENGVRDDFSKTISSFVDKCDLNTNSLTYTIVMPQLGAMKLGSCLAPMIAKAIKKTFSGGNACTYAASGGKIVFNILILVAPLAGVAEVAKIADIISWIDPIALLLRGTAFMAKVVYVSGRALYSWGKYYLSLTIRDGRIFLETLGGNLEKVFWGDWPQLALVMDGVPVNVRVPPSVDLSGEWRAIRYMTDSEGSKIITQDAARLIEIAKKEGEPILGIVEDTEGAGKAVAELTTVAQQFKARLLKRMEGLEGRFELIHTDEELMRMIQKGKELKFSDELIEDFIYISCRKDKARSAEEMLQQMEHHIKIKQRGYPERFTSVEELEAFGKDMYDGLKGIGLDDAEVIIQGSALRTQAAQDVDIAVIISEGKFNDILIKRFSGKAKNKISGEGLQLEGKSTDELMQIARDIDANRGNYNNTAWSFKRAMLDRKFGTYTNDEILIGGKDLYHKMKAAYPDLNIENISFQVKGGSVDLLPNMSLPRPK</sequence>